<sequence length="261" mass="26752">MKGGALQEWVLRDLNGKSVIVTGGASGIGRSTALLLAEAGALITVADRNEAGCTETVEMIGAKGGVAQSCGIDVTSESAVRDLVQLAVSRFGGLHGAANAAGIVGSSIAIEDMPLEEWSRVISINLTAQFLCLKYQARAMLDTGGGSIVMVSSTASMIGFPLTSAYCASKAGVLGLVRSASCEYSKRGVRVNALLPGATRTPMFEGAMAASGLEDYVAATHPIGRFAEPDEIGRAIRWLISDEASYVTGSAMAVDGGNTSI</sequence>
<evidence type="ECO:0000313" key="5">
    <source>
        <dbReference type="Proteomes" id="UP000182063"/>
    </source>
</evidence>
<evidence type="ECO:0000313" key="4">
    <source>
        <dbReference type="EMBL" id="API58725.1"/>
    </source>
</evidence>
<dbReference type="KEGG" id="sphj:BSL82_04860"/>
<dbReference type="SMART" id="SM00822">
    <property type="entry name" value="PKS_KR"/>
    <property type="match status" value="1"/>
</dbReference>
<dbReference type="AlphaFoldDB" id="A0A1L3ZSY1"/>
<evidence type="ECO:0000259" key="3">
    <source>
        <dbReference type="SMART" id="SM00822"/>
    </source>
</evidence>
<keyword evidence="5" id="KW-1185">Reference proteome</keyword>
<dbReference type="PRINTS" id="PR00081">
    <property type="entry name" value="GDHRDH"/>
</dbReference>
<dbReference type="Gene3D" id="3.40.50.720">
    <property type="entry name" value="NAD(P)-binding Rossmann-like Domain"/>
    <property type="match status" value="1"/>
</dbReference>
<dbReference type="InterPro" id="IPR020904">
    <property type="entry name" value="Sc_DH/Rdtase_CS"/>
</dbReference>
<protein>
    <recommendedName>
        <fullName evidence="3">Ketoreductase domain-containing protein</fullName>
    </recommendedName>
</protein>
<gene>
    <name evidence="4" type="ORF">BSL82_04860</name>
</gene>
<accession>A0A1L3ZSY1</accession>
<dbReference type="PANTHER" id="PTHR24321">
    <property type="entry name" value="DEHYDROGENASES, SHORT CHAIN"/>
    <property type="match status" value="1"/>
</dbReference>
<name>A0A1L3ZSY1_9SPHN</name>
<dbReference type="InterPro" id="IPR036291">
    <property type="entry name" value="NAD(P)-bd_dom_sf"/>
</dbReference>
<dbReference type="PROSITE" id="PS00061">
    <property type="entry name" value="ADH_SHORT"/>
    <property type="match status" value="1"/>
</dbReference>
<dbReference type="GO" id="GO:0016491">
    <property type="term" value="F:oxidoreductase activity"/>
    <property type="evidence" value="ECO:0007669"/>
    <property type="project" value="UniProtKB-KW"/>
</dbReference>
<dbReference type="SUPFAM" id="SSF51735">
    <property type="entry name" value="NAD(P)-binding Rossmann-fold domains"/>
    <property type="match status" value="1"/>
</dbReference>
<dbReference type="PANTHER" id="PTHR24321:SF15">
    <property type="entry name" value="OXIDOREDUCTASE UCPA"/>
    <property type="match status" value="1"/>
</dbReference>
<keyword evidence="2" id="KW-0560">Oxidoreductase</keyword>
<comment type="similarity">
    <text evidence="1">Belongs to the short-chain dehydrogenases/reductases (SDR) family.</text>
</comment>
<dbReference type="Pfam" id="PF13561">
    <property type="entry name" value="adh_short_C2"/>
    <property type="match status" value="1"/>
</dbReference>
<evidence type="ECO:0000256" key="2">
    <source>
        <dbReference type="ARBA" id="ARBA00023002"/>
    </source>
</evidence>
<reference evidence="5" key="1">
    <citation type="submission" date="2016-11" db="EMBL/GenBank/DDBJ databases">
        <title>Complete Genome Sequence of alachlor-degrading Sphingomonas sp. strain JJ-A5.</title>
        <authorList>
            <person name="Lee H."/>
            <person name="Ka J.-O."/>
        </authorList>
    </citation>
    <scope>NUCLEOTIDE SEQUENCE [LARGE SCALE GENOMIC DNA]</scope>
    <source>
        <strain evidence="5">JJ-A5</strain>
    </source>
</reference>
<feature type="domain" description="Ketoreductase" evidence="3">
    <location>
        <begin position="17"/>
        <end position="201"/>
    </location>
</feature>
<organism evidence="4 5">
    <name type="scientific">Tardibacter chloracetimidivorans</name>
    <dbReference type="NCBI Taxonomy" id="1921510"/>
    <lineage>
        <taxon>Bacteria</taxon>
        <taxon>Pseudomonadati</taxon>
        <taxon>Pseudomonadota</taxon>
        <taxon>Alphaproteobacteria</taxon>
        <taxon>Sphingomonadales</taxon>
        <taxon>Sphingomonadaceae</taxon>
        <taxon>Tardibacter</taxon>
    </lineage>
</organism>
<dbReference type="EMBL" id="CP018221">
    <property type="protein sequence ID" value="API58725.1"/>
    <property type="molecule type" value="Genomic_DNA"/>
</dbReference>
<evidence type="ECO:0000256" key="1">
    <source>
        <dbReference type="ARBA" id="ARBA00006484"/>
    </source>
</evidence>
<dbReference type="CDD" id="cd05233">
    <property type="entry name" value="SDR_c"/>
    <property type="match status" value="1"/>
</dbReference>
<dbReference type="Proteomes" id="UP000182063">
    <property type="component" value="Chromosome"/>
</dbReference>
<proteinExistence type="inferred from homology"/>
<dbReference type="InterPro" id="IPR057326">
    <property type="entry name" value="KR_dom"/>
</dbReference>
<dbReference type="STRING" id="1921510.BSL82_04860"/>
<dbReference type="InterPro" id="IPR002347">
    <property type="entry name" value="SDR_fam"/>
</dbReference>
<dbReference type="FunFam" id="3.40.50.720:FF:000084">
    <property type="entry name" value="Short-chain dehydrogenase reductase"/>
    <property type="match status" value="1"/>
</dbReference>
<dbReference type="OrthoDB" id="9792355at2"/>
<dbReference type="PRINTS" id="PR00080">
    <property type="entry name" value="SDRFAMILY"/>
</dbReference>